<feature type="domain" description="C3H1-type" evidence="14">
    <location>
        <begin position="65"/>
        <end position="92"/>
    </location>
</feature>
<dbReference type="GO" id="GO:0005634">
    <property type="term" value="C:nucleus"/>
    <property type="evidence" value="ECO:0007669"/>
    <property type="project" value="UniProtKB-SubCell"/>
</dbReference>
<feature type="domain" description="C3H1-type" evidence="14">
    <location>
        <begin position="122"/>
        <end position="149"/>
    </location>
</feature>
<evidence type="ECO:0000259" key="14">
    <source>
        <dbReference type="PROSITE" id="PS50103"/>
    </source>
</evidence>
<evidence type="ECO:0000256" key="1">
    <source>
        <dbReference type="ARBA" id="ARBA00004123"/>
    </source>
</evidence>
<dbReference type="PROSITE" id="PS50103">
    <property type="entry name" value="ZF_C3H1"/>
    <property type="match status" value="5"/>
</dbReference>
<reference evidence="15 17" key="1">
    <citation type="submission" date="2020-01" db="EMBL/GenBank/DDBJ databases">
        <authorList>
            <consortium name="DOE Joint Genome Institute"/>
            <person name="Haridas S."/>
            <person name="Albert R."/>
            <person name="Binder M."/>
            <person name="Bloem J."/>
            <person name="Labutti K."/>
            <person name="Salamov A."/>
            <person name="Andreopoulos B."/>
            <person name="Baker S.E."/>
            <person name="Barry K."/>
            <person name="Bills G."/>
            <person name="Bluhm B.H."/>
            <person name="Cannon C."/>
            <person name="Castanera R."/>
            <person name="Culley D.E."/>
            <person name="Daum C."/>
            <person name="Ezra D."/>
            <person name="Gonzalez J.B."/>
            <person name="Henrissat B."/>
            <person name="Kuo A."/>
            <person name="Liang C."/>
            <person name="Lipzen A."/>
            <person name="Lutzoni F."/>
            <person name="Magnuson J."/>
            <person name="Mondo S."/>
            <person name="Nolan M."/>
            <person name="Ohm R."/>
            <person name="Pangilinan J."/>
            <person name="Park H.-J."/>
            <person name="Ramirez L."/>
            <person name="Alfaro M."/>
            <person name="Sun H."/>
            <person name="Tritt A."/>
            <person name="Yoshinaga Y."/>
            <person name="Zwiers L.-H."/>
            <person name="Turgeon B.G."/>
            <person name="Goodwin S.B."/>
            <person name="Spatafora J.W."/>
            <person name="Crous P.W."/>
            <person name="Grigoriev I.V."/>
        </authorList>
    </citation>
    <scope>NUCLEOTIDE SEQUENCE</scope>
    <source>
        <strain evidence="15 17">CBS 781.70</strain>
    </source>
</reference>
<reference evidence="17" key="3">
    <citation type="submission" date="2025-04" db="UniProtKB">
        <authorList>
            <consortium name="RefSeq"/>
        </authorList>
    </citation>
    <scope>IDENTIFICATION</scope>
    <source>
        <strain evidence="17">CBS 781.70</strain>
    </source>
</reference>
<evidence type="ECO:0000256" key="3">
    <source>
        <dbReference type="ARBA" id="ARBA00022664"/>
    </source>
</evidence>
<dbReference type="GO" id="GO:0003723">
    <property type="term" value="F:RNA binding"/>
    <property type="evidence" value="ECO:0007669"/>
    <property type="project" value="UniProtKB-UniRule"/>
</dbReference>
<comment type="similarity">
    <text evidence="2 12">Belongs to the CPSF4/YTH1 family.</text>
</comment>
<feature type="domain" description="C3H1-type" evidence="14">
    <location>
        <begin position="152"/>
        <end position="175"/>
    </location>
</feature>
<dbReference type="PANTHER" id="PTHR23102:SF24">
    <property type="entry name" value="CLEAVAGE AND POLYADENYLATION SPECIFICITY FACTOR SUBUNIT 4"/>
    <property type="match status" value="1"/>
</dbReference>
<evidence type="ECO:0000256" key="2">
    <source>
        <dbReference type="ARBA" id="ARBA00008907"/>
    </source>
</evidence>
<feature type="zinc finger region" description="C3H1-type" evidence="11">
    <location>
        <begin position="122"/>
        <end position="149"/>
    </location>
</feature>
<dbReference type="EMBL" id="ML975158">
    <property type="protein sequence ID" value="KAF1812390.1"/>
    <property type="molecule type" value="Genomic_DNA"/>
</dbReference>
<proteinExistence type="inferred from homology"/>
<gene>
    <name evidence="15 17" type="ORF">P152DRAFT_397635</name>
</gene>
<dbReference type="Pfam" id="PF14608">
    <property type="entry name" value="zf-CCCH_2"/>
    <property type="match status" value="2"/>
</dbReference>
<feature type="zinc finger region" description="C3H1-type" evidence="11">
    <location>
        <begin position="93"/>
        <end position="121"/>
    </location>
</feature>
<dbReference type="InterPro" id="IPR000571">
    <property type="entry name" value="Znf_CCCH"/>
</dbReference>
<accession>A0A6G1G394</accession>
<dbReference type="FunFam" id="4.10.1000.10:FF:000012">
    <property type="entry name" value="cleavage and polyadenylation specificity factor subunit 4"/>
    <property type="match status" value="1"/>
</dbReference>
<dbReference type="Proteomes" id="UP000504638">
    <property type="component" value="Unplaced"/>
</dbReference>
<keyword evidence="8 12" id="KW-0694">RNA-binding</keyword>
<dbReference type="GeneID" id="54416991"/>
<feature type="domain" description="C3H1-type" evidence="14">
    <location>
        <begin position="36"/>
        <end position="63"/>
    </location>
</feature>
<dbReference type="InterPro" id="IPR036855">
    <property type="entry name" value="Znf_CCCH_sf"/>
</dbReference>
<evidence type="ECO:0000256" key="8">
    <source>
        <dbReference type="ARBA" id="ARBA00022884"/>
    </source>
</evidence>
<evidence type="ECO:0000256" key="9">
    <source>
        <dbReference type="ARBA" id="ARBA00023242"/>
    </source>
</evidence>
<dbReference type="GO" id="GO:0008270">
    <property type="term" value="F:zinc ion binding"/>
    <property type="evidence" value="ECO:0007669"/>
    <property type="project" value="UniProtKB-KW"/>
</dbReference>
<feature type="zinc finger region" description="C3H1-type" evidence="11">
    <location>
        <begin position="36"/>
        <end position="63"/>
    </location>
</feature>
<sequence length="250" mass="29370">MSAQRLANEILHVTPPPKYDFGFNEFLKREYRFGLDPDRPSCKAYMQGHCPMGSNCPDKHHIQSSFNNLVCKHWLRGLCKKGEQCEFLHEYNLRRMPECNYFARHQTCPNGDDCLYLHIDPDFKRPPCPHFERGFCPLGPRCANRHVKMEKICPFYIAGFCPNGKQCKEGHHAKFVDDLPPPEPKIVKSKEQLEQEKLLREQDLREEEERERERYDKGADPSSQQQRFRANWRSKPGKAGIPRPRRGRGF</sequence>
<feature type="zinc finger region" description="C3H1-type" evidence="11">
    <location>
        <begin position="65"/>
        <end position="92"/>
    </location>
</feature>
<evidence type="ECO:0000256" key="10">
    <source>
        <dbReference type="ARBA" id="ARBA00024826"/>
    </source>
</evidence>
<dbReference type="InterPro" id="IPR045348">
    <property type="entry name" value="CPSF4/Yth1"/>
</dbReference>
<dbReference type="RefSeq" id="XP_033534021.1">
    <property type="nucleotide sequence ID" value="XM_033676421.1"/>
</dbReference>
<evidence type="ECO:0000256" key="13">
    <source>
        <dbReference type="SAM" id="MobiDB-lite"/>
    </source>
</evidence>
<evidence type="ECO:0000256" key="11">
    <source>
        <dbReference type="PROSITE-ProRule" id="PRU00723"/>
    </source>
</evidence>
<feature type="compositionally biased region" description="Basic and acidic residues" evidence="13">
    <location>
        <begin position="185"/>
        <end position="203"/>
    </location>
</feature>
<organism evidence="15">
    <name type="scientific">Eremomyces bilateralis CBS 781.70</name>
    <dbReference type="NCBI Taxonomy" id="1392243"/>
    <lineage>
        <taxon>Eukaryota</taxon>
        <taxon>Fungi</taxon>
        <taxon>Dikarya</taxon>
        <taxon>Ascomycota</taxon>
        <taxon>Pezizomycotina</taxon>
        <taxon>Dothideomycetes</taxon>
        <taxon>Dothideomycetes incertae sedis</taxon>
        <taxon>Eremomycetales</taxon>
        <taxon>Eremomycetaceae</taxon>
        <taxon>Eremomyces</taxon>
    </lineage>
</organism>
<feature type="region of interest" description="Disordered" evidence="13">
    <location>
        <begin position="173"/>
        <end position="250"/>
    </location>
</feature>
<keyword evidence="6 11" id="KW-0863">Zinc-finger</keyword>
<keyword evidence="9 12" id="KW-0539">Nucleus</keyword>
<keyword evidence="7 11" id="KW-0862">Zinc</keyword>
<keyword evidence="16" id="KW-1185">Reference proteome</keyword>
<dbReference type="Pfam" id="PF00642">
    <property type="entry name" value="zf-CCCH"/>
    <property type="match status" value="3"/>
</dbReference>
<evidence type="ECO:0000256" key="4">
    <source>
        <dbReference type="ARBA" id="ARBA00022723"/>
    </source>
</evidence>
<protein>
    <recommendedName>
        <fullName evidence="12">mRNA 3'-end-processing protein</fullName>
    </recommendedName>
</protein>
<evidence type="ECO:0000256" key="5">
    <source>
        <dbReference type="ARBA" id="ARBA00022737"/>
    </source>
</evidence>
<dbReference type="SMART" id="SM00356">
    <property type="entry name" value="ZnF_C3H1"/>
    <property type="match status" value="5"/>
</dbReference>
<comment type="function">
    <text evidence="10 12">Component of the cleavage factor I (CF I) involved in pre-mRNA 3'-end processing.</text>
</comment>
<dbReference type="OrthoDB" id="1914176at2759"/>
<dbReference type="Gene3D" id="4.10.1000.10">
    <property type="entry name" value="Zinc finger, CCCH-type"/>
    <property type="match status" value="2"/>
</dbReference>
<comment type="subcellular location">
    <subcellularLocation>
        <location evidence="1 12">Nucleus</location>
    </subcellularLocation>
</comment>
<keyword evidence="5 12" id="KW-0677">Repeat</keyword>
<evidence type="ECO:0000313" key="17">
    <source>
        <dbReference type="RefSeq" id="XP_033534021.1"/>
    </source>
</evidence>
<evidence type="ECO:0000256" key="12">
    <source>
        <dbReference type="RuleBase" id="RU369008"/>
    </source>
</evidence>
<evidence type="ECO:0000313" key="16">
    <source>
        <dbReference type="Proteomes" id="UP000504638"/>
    </source>
</evidence>
<feature type="zinc finger region" description="C3H1-type" evidence="11">
    <location>
        <begin position="152"/>
        <end position="175"/>
    </location>
</feature>
<dbReference type="SUPFAM" id="SSF90229">
    <property type="entry name" value="CCCH zinc finger"/>
    <property type="match status" value="2"/>
</dbReference>
<evidence type="ECO:0000256" key="7">
    <source>
        <dbReference type="ARBA" id="ARBA00022833"/>
    </source>
</evidence>
<dbReference type="GO" id="GO:0031124">
    <property type="term" value="P:mRNA 3'-end processing"/>
    <property type="evidence" value="ECO:0007669"/>
    <property type="project" value="UniProtKB-UniRule"/>
</dbReference>
<evidence type="ECO:0000313" key="15">
    <source>
        <dbReference type="EMBL" id="KAF1812390.1"/>
    </source>
</evidence>
<dbReference type="PANTHER" id="PTHR23102">
    <property type="entry name" value="CLEAVAGE AND POLYADENYLATION SPECIFICITY FACTOR SUBUNIT 4-RELATED"/>
    <property type="match status" value="1"/>
</dbReference>
<keyword evidence="3 12" id="KW-0507">mRNA processing</keyword>
<reference evidence="17" key="2">
    <citation type="submission" date="2020-04" db="EMBL/GenBank/DDBJ databases">
        <authorList>
            <consortium name="NCBI Genome Project"/>
        </authorList>
    </citation>
    <scope>NUCLEOTIDE SEQUENCE</scope>
    <source>
        <strain evidence="17">CBS 781.70</strain>
    </source>
</reference>
<feature type="domain" description="C3H1-type" evidence="14">
    <location>
        <begin position="93"/>
        <end position="121"/>
    </location>
</feature>
<dbReference type="AlphaFoldDB" id="A0A6G1G394"/>
<keyword evidence="4 11" id="KW-0479">Metal-binding</keyword>
<evidence type="ECO:0000256" key="6">
    <source>
        <dbReference type="ARBA" id="ARBA00022771"/>
    </source>
</evidence>
<name>A0A6G1G394_9PEZI</name>